<evidence type="ECO:0000313" key="1">
    <source>
        <dbReference type="EMBL" id="ATG97718.1"/>
    </source>
</evidence>
<dbReference type="Proteomes" id="UP000232227">
    <property type="component" value="Chromosome"/>
</dbReference>
<keyword evidence="2" id="KW-1185">Reference proteome</keyword>
<accession>A0A291ISL8</accession>
<dbReference type="AlphaFoldDB" id="A0A291ISL8"/>
<dbReference type="KEGG" id="mlac:CP520_03200"/>
<proteinExistence type="predicted"/>
<dbReference type="OrthoDB" id="391860at2"/>
<dbReference type="RefSeq" id="WP_096863006.1">
    <property type="nucleotide sequence ID" value="NZ_CP023668.1"/>
</dbReference>
<protein>
    <submittedName>
        <fullName evidence="1">Uncharacterized protein</fullName>
    </submittedName>
</protein>
<dbReference type="EMBL" id="CP023668">
    <property type="protein sequence ID" value="ATG97718.1"/>
    <property type="molecule type" value="Genomic_DNA"/>
</dbReference>
<evidence type="ECO:0000313" key="2">
    <source>
        <dbReference type="Proteomes" id="UP000232227"/>
    </source>
</evidence>
<sequence length="210" mass="24647">MFKKKNQLNSLNNEINNEVKTFNKKFGKKVKHKVATKSIAEIQQELFNNGWRNDTLSPLSTKPYWLLADDLIPKKETVLSALFATNSSYAPTKRNFCLILTNKKIYQASNIGDYSKSVKSYSPEKYNGMRLWQDKWLESWIYIDIYFSRLRVWKIETADSTSSIHFKSQVLKQRKKPWKINSNPAKQVDMVALKNELRLDSYKIPGEKRK</sequence>
<organism evidence="1 2">
    <name type="scientific">Mesoplasma lactucae ATCC 49193</name>
    <dbReference type="NCBI Taxonomy" id="81460"/>
    <lineage>
        <taxon>Bacteria</taxon>
        <taxon>Bacillati</taxon>
        <taxon>Mycoplasmatota</taxon>
        <taxon>Mollicutes</taxon>
        <taxon>Entomoplasmatales</taxon>
        <taxon>Entomoplasmataceae</taxon>
        <taxon>Mesoplasma</taxon>
    </lineage>
</organism>
<reference evidence="1 2" key="1">
    <citation type="submission" date="2017-09" db="EMBL/GenBank/DDBJ databases">
        <title>SPAdes assembly of the Mesoplasma lactucae genome.</title>
        <authorList>
            <person name="Knight T.F."/>
            <person name="Rubinstein R."/>
            <person name="Citino T."/>
        </authorList>
    </citation>
    <scope>NUCLEOTIDE SEQUENCE [LARGE SCALE GENOMIC DNA]</scope>
    <source>
        <strain evidence="1 2">831-C4</strain>
    </source>
</reference>
<name>A0A291ISL8_9MOLU</name>
<gene>
    <name evidence="1" type="ORF">CP520_03200</name>
</gene>